<feature type="transmembrane region" description="Helical" evidence="1">
    <location>
        <begin position="6"/>
        <end position="25"/>
    </location>
</feature>
<dbReference type="Pfam" id="PF01841">
    <property type="entry name" value="Transglut_core"/>
    <property type="match status" value="1"/>
</dbReference>
<sequence>MKMPTLIPTLLLMIGAILFLALEHLAWQWPTLLWVLAELWVILRGGALPFATLKGGTRFLITIALLSLAIFTAGWGNWLEMGAAALYVLLAVKTLELRGTRDLFQIAALLLLGMGLAAWVRVDLALGIYFLLELFLLLLALLWQGFLDARREEGRAVASADLLRLLLFSVLFLLLLLPIMGLFFLLLPRTPTPLWHWGGGIGAAASGFSPSLDPAHIQSLQLDPAVAFRAQIQGPSLPAEQMYWMGAILWQDDGGVRWQPGPALGMDCRNTGQAVWQQKILLSPGHHDYLFALSNPLRFASPLPLQQNASGIRLQSAQDGALRYDAWSARSDHCISPAQRQAALQVPAQIDPQILRLAKRLRGDTPEQTAQRIMTWLRGPSFHYSLQAPAAYPQGQSLADFLLHSHTGFCEYYAAGLATLLRLDGVPARVVVGYHGGQYDAYGDFWVVRQSMAHAWVQAWLHGEWVLLDATPAASGGEARGDGIATAGEQLSTGGQLWSWLQWEWLNWVINFSPAKQREAWVAAGSLLQGGTQERHSAALDLHQQWSATWLWYLLLPLFVGLFWWWRRTRSLENDSAARYRRRVIRLLQRRGLRDLRPGQEAIWLQHLPLAEPECDKLYAAILRQRYGRHPDAAGEQELRYWLRKVPRWRRREYARAPGE</sequence>
<name>A0AAE3CJ01_9PROT</name>
<dbReference type="InterPro" id="IPR038765">
    <property type="entry name" value="Papain-like_cys_pep_sf"/>
</dbReference>
<dbReference type="InterPro" id="IPR021878">
    <property type="entry name" value="TgpA_N"/>
</dbReference>
<dbReference type="InterPro" id="IPR052901">
    <property type="entry name" value="Bact_TGase-like"/>
</dbReference>
<dbReference type="RefSeq" id="WP_215871910.1">
    <property type="nucleotide sequence ID" value="NZ_JAAXYO010000039.1"/>
</dbReference>
<evidence type="ECO:0000259" key="2">
    <source>
        <dbReference type="SMART" id="SM00460"/>
    </source>
</evidence>
<dbReference type="InterPro" id="IPR002931">
    <property type="entry name" value="Transglutaminase-like"/>
</dbReference>
<gene>
    <name evidence="3" type="ORF">HFQ13_03790</name>
</gene>
<protein>
    <submittedName>
        <fullName evidence="3">DUF3488 domain-containing transglutaminase family protein</fullName>
    </submittedName>
</protein>
<dbReference type="Gene3D" id="3.10.620.30">
    <property type="match status" value="1"/>
</dbReference>
<feature type="transmembrane region" description="Helical" evidence="1">
    <location>
        <begin position="32"/>
        <end position="53"/>
    </location>
</feature>
<reference evidence="3" key="1">
    <citation type="journal article" date="2021" name="ISME J.">
        <title>Genomic evolution of the class Acidithiobacillia: deep-branching Proteobacteria living in extreme acidic conditions.</title>
        <authorList>
            <person name="Moya-Beltran A."/>
            <person name="Beard S."/>
            <person name="Rojas-Villalobos C."/>
            <person name="Issotta F."/>
            <person name="Gallardo Y."/>
            <person name="Ulloa R."/>
            <person name="Giaveno A."/>
            <person name="Degli Esposti M."/>
            <person name="Johnson D.B."/>
            <person name="Quatrini R."/>
        </authorList>
    </citation>
    <scope>NUCLEOTIDE SEQUENCE</scope>
    <source>
        <strain evidence="3">VAN18-1</strain>
    </source>
</reference>
<comment type="caution">
    <text evidence="3">The sequence shown here is derived from an EMBL/GenBank/DDBJ whole genome shotgun (WGS) entry which is preliminary data.</text>
</comment>
<keyword evidence="1" id="KW-1133">Transmembrane helix</keyword>
<dbReference type="PANTHER" id="PTHR42736:SF1">
    <property type="entry name" value="PROTEIN-GLUTAMINE GAMMA-GLUTAMYLTRANSFERASE"/>
    <property type="match status" value="1"/>
</dbReference>
<feature type="domain" description="Transglutaminase-like" evidence="2">
    <location>
        <begin position="402"/>
        <end position="472"/>
    </location>
</feature>
<evidence type="ECO:0000313" key="3">
    <source>
        <dbReference type="EMBL" id="MBU2787338.1"/>
    </source>
</evidence>
<dbReference type="Pfam" id="PF11992">
    <property type="entry name" value="TgpA_N"/>
    <property type="match status" value="1"/>
</dbReference>
<keyword evidence="1" id="KW-0812">Transmembrane</keyword>
<dbReference type="PANTHER" id="PTHR42736">
    <property type="entry name" value="PROTEIN-GLUTAMINE GAMMA-GLUTAMYLTRANSFERASE"/>
    <property type="match status" value="1"/>
</dbReference>
<dbReference type="EMBL" id="JAAXYO010000039">
    <property type="protein sequence ID" value="MBU2787338.1"/>
    <property type="molecule type" value="Genomic_DNA"/>
</dbReference>
<organism evidence="3 4">
    <name type="scientific">Igneacidithiobacillus copahuensis</name>
    <dbReference type="NCBI Taxonomy" id="2724909"/>
    <lineage>
        <taxon>Bacteria</taxon>
        <taxon>Pseudomonadati</taxon>
        <taxon>Pseudomonadota</taxon>
        <taxon>Acidithiobacillia</taxon>
        <taxon>Acidithiobacillales</taxon>
        <taxon>Acidithiobacillaceae</taxon>
        <taxon>Igneacidithiobacillus</taxon>
    </lineage>
</organism>
<keyword evidence="1" id="KW-0472">Membrane</keyword>
<feature type="transmembrane region" description="Helical" evidence="1">
    <location>
        <begin position="59"/>
        <end position="90"/>
    </location>
</feature>
<accession>A0AAE3CJ01</accession>
<feature type="transmembrane region" description="Helical" evidence="1">
    <location>
        <begin position="102"/>
        <end position="120"/>
    </location>
</feature>
<proteinExistence type="predicted"/>
<evidence type="ECO:0000256" key="1">
    <source>
        <dbReference type="SAM" id="Phobius"/>
    </source>
</evidence>
<feature type="transmembrane region" description="Helical" evidence="1">
    <location>
        <begin position="550"/>
        <end position="566"/>
    </location>
</feature>
<evidence type="ECO:0000313" key="4">
    <source>
        <dbReference type="Proteomes" id="UP001197378"/>
    </source>
</evidence>
<feature type="transmembrane region" description="Helical" evidence="1">
    <location>
        <begin position="126"/>
        <end position="144"/>
    </location>
</feature>
<keyword evidence="4" id="KW-1185">Reference proteome</keyword>
<dbReference type="SUPFAM" id="SSF54001">
    <property type="entry name" value="Cysteine proteinases"/>
    <property type="match status" value="1"/>
</dbReference>
<feature type="transmembrane region" description="Helical" evidence="1">
    <location>
        <begin position="165"/>
        <end position="187"/>
    </location>
</feature>
<dbReference type="SMART" id="SM00460">
    <property type="entry name" value="TGc"/>
    <property type="match status" value="1"/>
</dbReference>
<dbReference type="Proteomes" id="UP001197378">
    <property type="component" value="Unassembled WGS sequence"/>
</dbReference>
<dbReference type="AlphaFoldDB" id="A0AAE3CJ01"/>